<evidence type="ECO:0000313" key="4">
    <source>
        <dbReference type="EMBL" id="KAL1269204.1"/>
    </source>
</evidence>
<comment type="caution">
    <text evidence="4">The sequence shown here is derived from an EMBL/GenBank/DDBJ whole genome shotgun (WGS) entry which is preliminary data.</text>
</comment>
<dbReference type="Gene3D" id="3.90.320.10">
    <property type="match status" value="1"/>
</dbReference>
<sequence>MHSSLQHTGAAASGRTQEVDGPHSGTAIENNRDSAVTPKELAELCQYFQLEELTPSQVQAVEKATRSQAASRICYGRKHEAQARGEYERLMRLEHEGFSCMESGFWLNPKWPYMGASPDGIVTCDCHGTGICEIKCPHCKKDDLRLCAETRGDSALSKMGMKLYWIGAMVTTTKSRHSFTLWIMSIVTLWCGTVMTFLWRGFYLTWAFGMM</sequence>
<dbReference type="Pfam" id="PF09588">
    <property type="entry name" value="YqaJ"/>
    <property type="match status" value="1"/>
</dbReference>
<dbReference type="CDD" id="cd22343">
    <property type="entry name" value="PDDEXK_lambda_exonuclease-like"/>
    <property type="match status" value="1"/>
</dbReference>
<dbReference type="InterPro" id="IPR051703">
    <property type="entry name" value="NF-kappa-B_Signaling_Reg"/>
</dbReference>
<dbReference type="SUPFAM" id="SSF52980">
    <property type="entry name" value="Restriction endonuclease-like"/>
    <property type="match status" value="1"/>
</dbReference>
<keyword evidence="2" id="KW-0812">Transmembrane</keyword>
<proteinExistence type="predicted"/>
<organism evidence="4 5">
    <name type="scientific">Cirrhinus molitorella</name>
    <name type="common">mud carp</name>
    <dbReference type="NCBI Taxonomy" id="172907"/>
    <lineage>
        <taxon>Eukaryota</taxon>
        <taxon>Metazoa</taxon>
        <taxon>Chordata</taxon>
        <taxon>Craniata</taxon>
        <taxon>Vertebrata</taxon>
        <taxon>Euteleostomi</taxon>
        <taxon>Actinopterygii</taxon>
        <taxon>Neopterygii</taxon>
        <taxon>Teleostei</taxon>
        <taxon>Ostariophysi</taxon>
        <taxon>Cypriniformes</taxon>
        <taxon>Cyprinidae</taxon>
        <taxon>Labeoninae</taxon>
        <taxon>Labeonini</taxon>
        <taxon>Cirrhinus</taxon>
    </lineage>
</organism>
<evidence type="ECO:0000256" key="1">
    <source>
        <dbReference type="SAM" id="MobiDB-lite"/>
    </source>
</evidence>
<feature type="domain" description="YqaJ viral recombinase" evidence="3">
    <location>
        <begin position="62"/>
        <end position="138"/>
    </location>
</feature>
<accession>A0ABR3MX68</accession>
<reference evidence="4 5" key="1">
    <citation type="submission" date="2023-09" db="EMBL/GenBank/DDBJ databases">
        <authorList>
            <person name="Wang M."/>
        </authorList>
    </citation>
    <scope>NUCLEOTIDE SEQUENCE [LARGE SCALE GENOMIC DNA]</scope>
    <source>
        <strain evidence="4">GT-2023</strain>
        <tissue evidence="4">Liver</tissue>
    </source>
</reference>
<keyword evidence="5" id="KW-1185">Reference proteome</keyword>
<evidence type="ECO:0000256" key="2">
    <source>
        <dbReference type="SAM" id="Phobius"/>
    </source>
</evidence>
<keyword evidence="2" id="KW-0472">Membrane</keyword>
<protein>
    <recommendedName>
        <fullName evidence="3">YqaJ viral recombinase domain-containing protein</fullName>
    </recommendedName>
</protein>
<dbReference type="EMBL" id="JAYMGO010000008">
    <property type="protein sequence ID" value="KAL1269204.1"/>
    <property type="molecule type" value="Genomic_DNA"/>
</dbReference>
<evidence type="ECO:0000259" key="3">
    <source>
        <dbReference type="Pfam" id="PF09588"/>
    </source>
</evidence>
<dbReference type="InterPro" id="IPR011335">
    <property type="entry name" value="Restrct_endonuc-II-like"/>
</dbReference>
<dbReference type="Proteomes" id="UP001558613">
    <property type="component" value="Unassembled WGS sequence"/>
</dbReference>
<feature type="transmembrane region" description="Helical" evidence="2">
    <location>
        <begin position="179"/>
        <end position="202"/>
    </location>
</feature>
<dbReference type="PANTHER" id="PTHR46609">
    <property type="entry name" value="EXONUCLEASE, PHAGE-TYPE/RECB, C-TERMINAL DOMAIN-CONTAINING PROTEIN"/>
    <property type="match status" value="1"/>
</dbReference>
<keyword evidence="2" id="KW-1133">Transmembrane helix</keyword>
<dbReference type="InterPro" id="IPR011604">
    <property type="entry name" value="PDDEXK-like_dom_sf"/>
</dbReference>
<evidence type="ECO:0000313" key="5">
    <source>
        <dbReference type="Proteomes" id="UP001558613"/>
    </source>
</evidence>
<name>A0ABR3MX68_9TELE</name>
<dbReference type="InterPro" id="IPR019080">
    <property type="entry name" value="YqaJ_viral_recombinase"/>
</dbReference>
<feature type="region of interest" description="Disordered" evidence="1">
    <location>
        <begin position="1"/>
        <end position="33"/>
    </location>
</feature>
<gene>
    <name evidence="4" type="ORF">QQF64_031493</name>
</gene>
<dbReference type="PANTHER" id="PTHR46609:SF8">
    <property type="entry name" value="YQAJ VIRAL RECOMBINASE DOMAIN-CONTAINING PROTEIN"/>
    <property type="match status" value="1"/>
</dbReference>